<feature type="domain" description="PLC-beta PH" evidence="1">
    <location>
        <begin position="3"/>
        <end position="44"/>
    </location>
</feature>
<evidence type="ECO:0000313" key="3">
    <source>
        <dbReference type="Proteomes" id="UP001054945"/>
    </source>
</evidence>
<reference evidence="2 3" key="1">
    <citation type="submission" date="2021-06" db="EMBL/GenBank/DDBJ databases">
        <title>Caerostris extrusa draft genome.</title>
        <authorList>
            <person name="Kono N."/>
            <person name="Arakawa K."/>
        </authorList>
    </citation>
    <scope>NUCLEOTIDE SEQUENCE [LARGE SCALE GENOMIC DNA]</scope>
</reference>
<dbReference type="InterPro" id="IPR037862">
    <property type="entry name" value="PLC-beta_PH"/>
</dbReference>
<sequence>MGTPDTPLEDKQVTVVYGPELVNVNTLHFSCNCKETAQKRTEAVHGDLLKTHYFPEGLPPTYKSMYEINNFYYGSYPTCLHKFYLKEDSNMRTCRKPITSSPYVLLPLSSSSKLDLASTCYFEY</sequence>
<evidence type="ECO:0000313" key="2">
    <source>
        <dbReference type="EMBL" id="GIY51655.1"/>
    </source>
</evidence>
<dbReference type="AlphaFoldDB" id="A0AAV4U1M9"/>
<proteinExistence type="predicted"/>
<name>A0AAV4U1M9_CAEEX</name>
<comment type="caution">
    <text evidence="2">The sequence shown here is derived from an EMBL/GenBank/DDBJ whole genome shotgun (WGS) entry which is preliminary data.</text>
</comment>
<dbReference type="Gene3D" id="2.30.29.240">
    <property type="match status" value="1"/>
</dbReference>
<dbReference type="EMBL" id="BPLR01012136">
    <property type="protein sequence ID" value="GIY51655.1"/>
    <property type="molecule type" value="Genomic_DNA"/>
</dbReference>
<dbReference type="Pfam" id="PF17787">
    <property type="entry name" value="PH_14"/>
    <property type="match status" value="1"/>
</dbReference>
<dbReference type="Proteomes" id="UP001054945">
    <property type="component" value="Unassembled WGS sequence"/>
</dbReference>
<keyword evidence="3" id="KW-1185">Reference proteome</keyword>
<accession>A0AAV4U1M9</accession>
<protein>
    <recommendedName>
        <fullName evidence="1">PLC-beta PH domain-containing protein</fullName>
    </recommendedName>
</protein>
<organism evidence="2 3">
    <name type="scientific">Caerostris extrusa</name>
    <name type="common">Bark spider</name>
    <name type="synonym">Caerostris bankana</name>
    <dbReference type="NCBI Taxonomy" id="172846"/>
    <lineage>
        <taxon>Eukaryota</taxon>
        <taxon>Metazoa</taxon>
        <taxon>Ecdysozoa</taxon>
        <taxon>Arthropoda</taxon>
        <taxon>Chelicerata</taxon>
        <taxon>Arachnida</taxon>
        <taxon>Araneae</taxon>
        <taxon>Araneomorphae</taxon>
        <taxon>Entelegynae</taxon>
        <taxon>Araneoidea</taxon>
        <taxon>Araneidae</taxon>
        <taxon>Caerostris</taxon>
    </lineage>
</organism>
<gene>
    <name evidence="2" type="ORF">CEXT_733651</name>
</gene>
<dbReference type="SUPFAM" id="SSF50729">
    <property type="entry name" value="PH domain-like"/>
    <property type="match status" value="1"/>
</dbReference>
<evidence type="ECO:0000259" key="1">
    <source>
        <dbReference type="Pfam" id="PF17787"/>
    </source>
</evidence>